<evidence type="ECO:0000259" key="4">
    <source>
        <dbReference type="Pfam" id="PF01420"/>
    </source>
</evidence>
<evidence type="ECO:0000256" key="2">
    <source>
        <dbReference type="ARBA" id="ARBA00022747"/>
    </source>
</evidence>
<keyword evidence="3" id="KW-0238">DNA-binding</keyword>
<dbReference type="InterPro" id="IPR044946">
    <property type="entry name" value="Restrct_endonuc_typeI_TRD_sf"/>
</dbReference>
<organism evidence="5 6">
    <name type="scientific">Bergeyella zoohelcum ATCC 43767</name>
    <dbReference type="NCBI Taxonomy" id="883096"/>
    <lineage>
        <taxon>Bacteria</taxon>
        <taxon>Pseudomonadati</taxon>
        <taxon>Bacteroidota</taxon>
        <taxon>Flavobacteriia</taxon>
        <taxon>Flavobacteriales</taxon>
        <taxon>Weeksellaceae</taxon>
        <taxon>Bergeyella</taxon>
    </lineage>
</organism>
<dbReference type="AlphaFoldDB" id="K1LTG7"/>
<dbReference type="HOGENOM" id="CLU_021095_6_0_10"/>
<comment type="similarity">
    <text evidence="1">Belongs to the type-I restriction system S methylase family.</text>
</comment>
<name>K1LTG7_9FLAO</name>
<dbReference type="OrthoDB" id="2234796at2"/>
<dbReference type="PATRIC" id="fig|883096.3.peg.1773"/>
<dbReference type="InterPro" id="IPR052021">
    <property type="entry name" value="Type-I_RS_S_subunit"/>
</dbReference>
<dbReference type="eggNOG" id="COG0732">
    <property type="taxonomic scope" value="Bacteria"/>
</dbReference>
<proteinExistence type="inferred from homology"/>
<feature type="domain" description="Type I restriction modification DNA specificity" evidence="4">
    <location>
        <begin position="13"/>
        <end position="168"/>
    </location>
</feature>
<dbReference type="Proteomes" id="UP000006085">
    <property type="component" value="Unassembled WGS sequence"/>
</dbReference>
<dbReference type="CDD" id="cd17519">
    <property type="entry name" value="RMtype1_S_HpyCR35ORFAP-TRD1-CR1_like"/>
    <property type="match status" value="1"/>
</dbReference>
<dbReference type="Pfam" id="PF01420">
    <property type="entry name" value="Methylase_S"/>
    <property type="match status" value="2"/>
</dbReference>
<dbReference type="PANTHER" id="PTHR30408:SF12">
    <property type="entry name" value="TYPE I RESTRICTION ENZYME MJAVIII SPECIFICITY SUBUNIT"/>
    <property type="match status" value="1"/>
</dbReference>
<gene>
    <name evidence="5" type="ORF">HMPREF9699_01721</name>
</gene>
<feature type="domain" description="Type I restriction modification DNA specificity" evidence="4">
    <location>
        <begin position="189"/>
        <end position="366"/>
    </location>
</feature>
<dbReference type="EMBL" id="AGYA01000028">
    <property type="protein sequence ID" value="EKB55407.1"/>
    <property type="molecule type" value="Genomic_DNA"/>
</dbReference>
<evidence type="ECO:0000256" key="1">
    <source>
        <dbReference type="ARBA" id="ARBA00010923"/>
    </source>
</evidence>
<keyword evidence="6" id="KW-1185">Reference proteome</keyword>
<evidence type="ECO:0000313" key="5">
    <source>
        <dbReference type="EMBL" id="EKB55407.1"/>
    </source>
</evidence>
<dbReference type="GO" id="GO:0003677">
    <property type="term" value="F:DNA binding"/>
    <property type="evidence" value="ECO:0007669"/>
    <property type="project" value="UniProtKB-KW"/>
</dbReference>
<dbReference type="InterPro" id="IPR000055">
    <property type="entry name" value="Restrct_endonuc_typeI_TRD"/>
</dbReference>
<accession>K1LTG7</accession>
<dbReference type="RefSeq" id="WP_002664134.1">
    <property type="nucleotide sequence ID" value="NZ_JH932293.1"/>
</dbReference>
<protein>
    <recommendedName>
        <fullName evidence="4">Type I restriction modification DNA specificity domain-containing protein</fullName>
    </recommendedName>
</protein>
<dbReference type="CDD" id="cd17255">
    <property type="entry name" value="RMtype1_S_Fco49512ORF2615P-TRD2-CR2_like"/>
    <property type="match status" value="1"/>
</dbReference>
<dbReference type="SUPFAM" id="SSF116734">
    <property type="entry name" value="DNA methylase specificity domain"/>
    <property type="match status" value="2"/>
</dbReference>
<evidence type="ECO:0000256" key="3">
    <source>
        <dbReference type="ARBA" id="ARBA00023125"/>
    </source>
</evidence>
<dbReference type="Gene3D" id="3.90.220.20">
    <property type="entry name" value="DNA methylase specificity domains"/>
    <property type="match status" value="2"/>
</dbReference>
<dbReference type="GO" id="GO:0009307">
    <property type="term" value="P:DNA restriction-modification system"/>
    <property type="evidence" value="ECO:0007669"/>
    <property type="project" value="UniProtKB-KW"/>
</dbReference>
<comment type="caution">
    <text evidence="5">The sequence shown here is derived from an EMBL/GenBank/DDBJ whole genome shotgun (WGS) entry which is preliminary data.</text>
</comment>
<dbReference type="STRING" id="883096.HMPREF9699_01721"/>
<dbReference type="PANTHER" id="PTHR30408">
    <property type="entry name" value="TYPE-1 RESTRICTION ENZYME ECOKI SPECIFICITY PROTEIN"/>
    <property type="match status" value="1"/>
</dbReference>
<reference evidence="5 6" key="1">
    <citation type="submission" date="2012-07" db="EMBL/GenBank/DDBJ databases">
        <title>The Genome Sequence of Bergeyella zoohelcum ATCC 43767.</title>
        <authorList>
            <consortium name="The Broad Institute Genome Sequencing Platform"/>
            <person name="Earl A."/>
            <person name="Ward D."/>
            <person name="Feldgarden M."/>
            <person name="Gevers D."/>
            <person name="Huys G."/>
            <person name="Walker B."/>
            <person name="Young S.K."/>
            <person name="Zeng Q."/>
            <person name="Gargeya S."/>
            <person name="Fitzgerald M."/>
            <person name="Haas B."/>
            <person name="Abouelleil A."/>
            <person name="Alvarado L."/>
            <person name="Arachchi H.M."/>
            <person name="Berlin A.M."/>
            <person name="Chapman S.B."/>
            <person name="Goldberg J."/>
            <person name="Griggs A."/>
            <person name="Gujja S."/>
            <person name="Hansen M."/>
            <person name="Howarth C."/>
            <person name="Imamovic A."/>
            <person name="Larimer J."/>
            <person name="McCowen C."/>
            <person name="Montmayeur A."/>
            <person name="Murphy C."/>
            <person name="Neiman D."/>
            <person name="Pearson M."/>
            <person name="Priest M."/>
            <person name="Roberts A."/>
            <person name="Saif S."/>
            <person name="Shea T."/>
            <person name="Sisk P."/>
            <person name="Sykes S."/>
            <person name="Wortman J."/>
            <person name="Nusbaum C."/>
            <person name="Birren B."/>
        </authorList>
    </citation>
    <scope>NUCLEOTIDE SEQUENCE [LARGE SCALE GENOMIC DNA]</scope>
    <source>
        <strain evidence="5 6">ATCC 43767</strain>
    </source>
</reference>
<keyword evidence="2" id="KW-0680">Restriction system</keyword>
<evidence type="ECO:0000313" key="6">
    <source>
        <dbReference type="Proteomes" id="UP000006085"/>
    </source>
</evidence>
<sequence length="385" mass="44345">MNRIENLLQGQKVEWRTLGEVAELKRGRVISKTYLTENIGDFPVYSSQTMNNGEIGKIDTFDFEGDYLTWTTDGAYAGTIFKRKGKFSITNVCGLIDVNKDVLNLDFLFHWLSITTKKYVYSGMGNPKLMSNQIAKIPIPLPPLAVQKEIANILDTFTKLEAELEAELDCRKRQYHHYRDTLLTFGNEVEWKTLGEVCGFRNGFAFQSKKFQDEGEPILRIGNIQNQSIQLDDLKYFNKKDYKQNLKPFEIKNGDILIAMSGATTGKVGILKSEKTFYLNQRVGKFEPFEGVLHSRYLYHYLLSKTNDLYILAGGGAQPNLSSTMIMEKIKIPLPSLEEQRRIVNILDKFDTLTNSITEGLPKEIELRRKQYEYYREKLLSFNKD</sequence>